<evidence type="ECO:0000313" key="1">
    <source>
        <dbReference type="EMBL" id="KKM20584.1"/>
    </source>
</evidence>
<accession>A0A0F9ILC8</accession>
<protein>
    <recommendedName>
        <fullName evidence="2">Bacterial Ig-like domain-containing protein</fullName>
    </recommendedName>
</protein>
<gene>
    <name evidence="1" type="ORF">LCGC14_1644030</name>
</gene>
<proteinExistence type="predicted"/>
<sequence>TFSEAPLSDSALADLGNWFVNGITATDRTIVSIAPQSSTVFRVEIDEMKDSATYEVAVFNLSDGGGLLMERGLDINQKQFTGQGTAPTSTLVSPSTPATPGENIILDLSDVGGGVDLSTVLVTVEGVSAFQAGVFASPYNGPASTYSVIAGGYRVIIDPETNFAFGQVIDIVVNAEDFAGNAIV</sequence>
<organism evidence="1">
    <name type="scientific">marine sediment metagenome</name>
    <dbReference type="NCBI Taxonomy" id="412755"/>
    <lineage>
        <taxon>unclassified sequences</taxon>
        <taxon>metagenomes</taxon>
        <taxon>ecological metagenomes</taxon>
    </lineage>
</organism>
<dbReference type="EMBL" id="LAZR01013737">
    <property type="protein sequence ID" value="KKM20584.1"/>
    <property type="molecule type" value="Genomic_DNA"/>
</dbReference>
<evidence type="ECO:0008006" key="2">
    <source>
        <dbReference type="Google" id="ProtNLM"/>
    </source>
</evidence>
<name>A0A0F9ILC8_9ZZZZ</name>
<dbReference type="AlphaFoldDB" id="A0A0F9ILC8"/>
<feature type="non-terminal residue" evidence="1">
    <location>
        <position position="1"/>
    </location>
</feature>
<comment type="caution">
    <text evidence="1">The sequence shown here is derived from an EMBL/GenBank/DDBJ whole genome shotgun (WGS) entry which is preliminary data.</text>
</comment>
<reference evidence="1" key="1">
    <citation type="journal article" date="2015" name="Nature">
        <title>Complex archaea that bridge the gap between prokaryotes and eukaryotes.</title>
        <authorList>
            <person name="Spang A."/>
            <person name="Saw J.H."/>
            <person name="Jorgensen S.L."/>
            <person name="Zaremba-Niedzwiedzka K."/>
            <person name="Martijn J."/>
            <person name="Lind A.E."/>
            <person name="van Eijk R."/>
            <person name="Schleper C."/>
            <person name="Guy L."/>
            <person name="Ettema T.J."/>
        </authorList>
    </citation>
    <scope>NUCLEOTIDE SEQUENCE</scope>
</reference>